<dbReference type="PANTHER" id="PTHR37197:SF2">
    <property type="entry name" value="F19K23.17 PROTEIN"/>
    <property type="match status" value="1"/>
</dbReference>
<keyword evidence="3" id="KW-1185">Reference proteome</keyword>
<dbReference type="EMBL" id="KI392350">
    <property type="protein sequence ID" value="ERN17433.1"/>
    <property type="molecule type" value="Genomic_DNA"/>
</dbReference>
<dbReference type="Gramene" id="ERN17433">
    <property type="protein sequence ID" value="ERN17433"/>
    <property type="gene ID" value="AMTR_s00037p00231780"/>
</dbReference>
<sequence length="317" mass="36236">MLALYASSPISLLQANDGRSTSVKIFNVRLVNYGLSNPMRFENVYCEFKHFGPPSVSNLRAKDSMRWRHSWQVYASMDDEYRSSRNIAVSLFRRYRDVIERGGSDNLREFVNAGVNAYALGCTDEGLRKELTDMKNSGIEMEGLQSYGGSSNLKSKMFSKEIEECILWLSIIFITILCTPQPTVVRWSSTSPVSAETKLQWKGFCAIIANAYYMRGMAWFPVKTLQLEQMAVMGSAEEPSVVASRMRLVFSTLETKSRIEYVTDNRELLIHFRSLKGRCKMEHITSGSYRCLRMKNERIKVPHGSTQFAQEKKNTQV</sequence>
<name>U5DAK1_AMBTC</name>
<accession>U5DAK1</accession>
<reference evidence="3" key="1">
    <citation type="journal article" date="2013" name="Science">
        <title>The Amborella genome and the evolution of flowering plants.</title>
        <authorList>
            <consortium name="Amborella Genome Project"/>
        </authorList>
    </citation>
    <scope>NUCLEOTIDE SEQUENCE [LARGE SCALE GENOMIC DNA]</scope>
</reference>
<evidence type="ECO:0000313" key="3">
    <source>
        <dbReference type="Proteomes" id="UP000017836"/>
    </source>
</evidence>
<dbReference type="InterPro" id="IPR057198">
    <property type="entry name" value="DUF7876"/>
</dbReference>
<dbReference type="AlphaFoldDB" id="U5DAK1"/>
<dbReference type="Proteomes" id="UP000017836">
    <property type="component" value="Unassembled WGS sequence"/>
</dbReference>
<dbReference type="Pfam" id="PF25286">
    <property type="entry name" value="DUF7876"/>
    <property type="match status" value="1"/>
</dbReference>
<feature type="domain" description="DUF7876" evidence="1">
    <location>
        <begin position="74"/>
        <end position="255"/>
    </location>
</feature>
<dbReference type="HOGENOM" id="CLU_082536_1_0_1"/>
<dbReference type="PANTHER" id="PTHR37197">
    <property type="entry name" value="F19K23.17 PROTEIN"/>
    <property type="match status" value="1"/>
</dbReference>
<evidence type="ECO:0000259" key="1">
    <source>
        <dbReference type="Pfam" id="PF25286"/>
    </source>
</evidence>
<proteinExistence type="predicted"/>
<evidence type="ECO:0000313" key="2">
    <source>
        <dbReference type="EMBL" id="ERN17433.1"/>
    </source>
</evidence>
<organism evidence="2 3">
    <name type="scientific">Amborella trichopoda</name>
    <dbReference type="NCBI Taxonomy" id="13333"/>
    <lineage>
        <taxon>Eukaryota</taxon>
        <taxon>Viridiplantae</taxon>
        <taxon>Streptophyta</taxon>
        <taxon>Embryophyta</taxon>
        <taxon>Tracheophyta</taxon>
        <taxon>Spermatophyta</taxon>
        <taxon>Magnoliopsida</taxon>
        <taxon>Amborellales</taxon>
        <taxon>Amborellaceae</taxon>
        <taxon>Amborella</taxon>
    </lineage>
</organism>
<protein>
    <recommendedName>
        <fullName evidence="1">DUF7876 domain-containing protein</fullName>
    </recommendedName>
</protein>
<gene>
    <name evidence="2" type="ORF">AMTR_s00037p00231780</name>
</gene>
<dbReference type="eggNOG" id="ENOG502QWJM">
    <property type="taxonomic scope" value="Eukaryota"/>
</dbReference>